<keyword evidence="2" id="KW-1185">Reference proteome</keyword>
<reference evidence="1 2" key="1">
    <citation type="submission" date="2013-11" db="EMBL/GenBank/DDBJ databases">
        <title>Metagenomic analysis of a methanogenic consortium involved in long chain n-alkane degradation.</title>
        <authorList>
            <person name="Davidova I.A."/>
            <person name="Callaghan A.V."/>
            <person name="Wawrik B."/>
            <person name="Pruitt S."/>
            <person name="Marks C."/>
            <person name="Duncan K.E."/>
            <person name="Suflita J.M."/>
        </authorList>
    </citation>
    <scope>NUCLEOTIDE SEQUENCE [LARGE SCALE GENOMIC DNA]</scope>
    <source>
        <strain evidence="1 2">SPR</strain>
    </source>
</reference>
<dbReference type="Proteomes" id="UP000032233">
    <property type="component" value="Unassembled WGS sequence"/>
</dbReference>
<evidence type="ECO:0000313" key="2">
    <source>
        <dbReference type="Proteomes" id="UP000032233"/>
    </source>
</evidence>
<organism evidence="1 2">
    <name type="scientific">Dethiosulfatarculus sandiegensis</name>
    <dbReference type="NCBI Taxonomy" id="1429043"/>
    <lineage>
        <taxon>Bacteria</taxon>
        <taxon>Pseudomonadati</taxon>
        <taxon>Thermodesulfobacteriota</taxon>
        <taxon>Desulfarculia</taxon>
        <taxon>Desulfarculales</taxon>
        <taxon>Desulfarculaceae</taxon>
        <taxon>Dethiosulfatarculus</taxon>
    </lineage>
</organism>
<proteinExistence type="predicted"/>
<accession>A0A0D2JZC8</accession>
<protein>
    <submittedName>
        <fullName evidence="1">Uncharacterized protein</fullName>
    </submittedName>
</protein>
<sequence length="33" mass="4076">MKVKIFFPMGNLDCRRRDIIFKERNHLLKEKKA</sequence>
<dbReference type="InParanoid" id="A0A0D2JZC8"/>
<dbReference type="EMBL" id="AZAC01000008">
    <property type="protein sequence ID" value="KIX14895.1"/>
    <property type="molecule type" value="Genomic_DNA"/>
</dbReference>
<comment type="caution">
    <text evidence="1">The sequence shown here is derived from an EMBL/GenBank/DDBJ whole genome shotgun (WGS) entry which is preliminary data.</text>
</comment>
<evidence type="ECO:0000313" key="1">
    <source>
        <dbReference type="EMBL" id="KIX14895.1"/>
    </source>
</evidence>
<dbReference type="AlphaFoldDB" id="A0A0D2JZC8"/>
<name>A0A0D2JZC8_9BACT</name>
<gene>
    <name evidence="1" type="ORF">X474_07035</name>
</gene>